<sequence length="141" mass="15971">MHGFISNSGQSTITHTKTPSQAVSTRRDEQGHGPIPSQNNLNQNLTNDRISMYCSFALLERHTKKIECLFAYQFEGNDNELFSPMFDAGVNNYGRPPPPPLPSTHHGEQDAHMGPHQFISNWPELEIKSWVGMVFLNLNFM</sequence>
<name>A0A8S0VGC5_OLEEU</name>
<proteinExistence type="predicted"/>
<dbReference type="AlphaFoldDB" id="A0A8S0VGC5"/>
<accession>A0A8S0VGC5</accession>
<reference evidence="2 3" key="1">
    <citation type="submission" date="2019-12" db="EMBL/GenBank/DDBJ databases">
        <authorList>
            <person name="Alioto T."/>
            <person name="Alioto T."/>
            <person name="Gomez Garrido J."/>
        </authorList>
    </citation>
    <scope>NUCLEOTIDE SEQUENCE [LARGE SCALE GENOMIC DNA]</scope>
</reference>
<keyword evidence="3" id="KW-1185">Reference proteome</keyword>
<feature type="compositionally biased region" description="Polar residues" evidence="1">
    <location>
        <begin position="1"/>
        <end position="24"/>
    </location>
</feature>
<protein>
    <submittedName>
        <fullName evidence="2">Uncharacterized protein</fullName>
    </submittedName>
</protein>
<dbReference type="EMBL" id="CACTIH010009352">
    <property type="protein sequence ID" value="CAA3030129.1"/>
    <property type="molecule type" value="Genomic_DNA"/>
</dbReference>
<evidence type="ECO:0000313" key="3">
    <source>
        <dbReference type="Proteomes" id="UP000594638"/>
    </source>
</evidence>
<evidence type="ECO:0000313" key="2">
    <source>
        <dbReference type="EMBL" id="CAA3030129.1"/>
    </source>
</evidence>
<gene>
    <name evidence="2" type="ORF">OLEA9_A023141</name>
</gene>
<dbReference type="Gramene" id="OE9A023141T1">
    <property type="protein sequence ID" value="OE9A023141C1"/>
    <property type="gene ID" value="OE9A023141"/>
</dbReference>
<organism evidence="2 3">
    <name type="scientific">Olea europaea subsp. europaea</name>
    <dbReference type="NCBI Taxonomy" id="158383"/>
    <lineage>
        <taxon>Eukaryota</taxon>
        <taxon>Viridiplantae</taxon>
        <taxon>Streptophyta</taxon>
        <taxon>Embryophyta</taxon>
        <taxon>Tracheophyta</taxon>
        <taxon>Spermatophyta</taxon>
        <taxon>Magnoliopsida</taxon>
        <taxon>eudicotyledons</taxon>
        <taxon>Gunneridae</taxon>
        <taxon>Pentapetalae</taxon>
        <taxon>asterids</taxon>
        <taxon>lamiids</taxon>
        <taxon>Lamiales</taxon>
        <taxon>Oleaceae</taxon>
        <taxon>Oleeae</taxon>
        <taxon>Olea</taxon>
    </lineage>
</organism>
<feature type="region of interest" description="Disordered" evidence="1">
    <location>
        <begin position="1"/>
        <end position="43"/>
    </location>
</feature>
<comment type="caution">
    <text evidence="2">The sequence shown here is derived from an EMBL/GenBank/DDBJ whole genome shotgun (WGS) entry which is preliminary data.</text>
</comment>
<dbReference type="Proteomes" id="UP000594638">
    <property type="component" value="Unassembled WGS sequence"/>
</dbReference>
<evidence type="ECO:0000256" key="1">
    <source>
        <dbReference type="SAM" id="MobiDB-lite"/>
    </source>
</evidence>